<organism evidence="1">
    <name type="scientific">Variovorax paradoxus</name>
    <dbReference type="NCBI Taxonomy" id="34073"/>
    <lineage>
        <taxon>Bacteria</taxon>
        <taxon>Pseudomonadati</taxon>
        <taxon>Pseudomonadota</taxon>
        <taxon>Betaproteobacteria</taxon>
        <taxon>Burkholderiales</taxon>
        <taxon>Comamonadaceae</taxon>
        <taxon>Variovorax</taxon>
    </lineage>
</organism>
<dbReference type="AlphaFoldDB" id="A0A679JM53"/>
<gene>
    <name evidence="1" type="ORF">VVAX_06616</name>
</gene>
<protein>
    <submittedName>
        <fullName evidence="1">Uncharacterized protein</fullName>
    </submittedName>
</protein>
<reference evidence="1" key="1">
    <citation type="submission" date="2019-12" db="EMBL/GenBank/DDBJ databases">
        <authorList>
            <person name="Cremers G."/>
        </authorList>
    </citation>
    <scope>NUCLEOTIDE SEQUENCE</scope>
    <source>
        <strain evidence="1">Vvax</strain>
    </source>
</reference>
<evidence type="ECO:0000313" key="1">
    <source>
        <dbReference type="EMBL" id="CAA2110372.1"/>
    </source>
</evidence>
<dbReference type="RefSeq" id="WP_339094835.1">
    <property type="nucleotide sequence ID" value="NZ_LR743508.1"/>
</dbReference>
<dbReference type="EMBL" id="LR743508">
    <property type="protein sequence ID" value="CAA2110372.1"/>
    <property type="molecule type" value="Genomic_DNA"/>
</dbReference>
<proteinExistence type="predicted"/>
<accession>A0A679JM53</accession>
<name>A0A679JM53_VARPD</name>
<sequence length="244" mass="27387">MTLGYNVLLSQLTRGYLQQNFTTALGIRPLDAGTASFDLVPHLVNGQRVVILRAADLLEAQPGNEREMPIFGYWVPQGDSCVIPVRAGGLRQLVFTPDLSGCSIMVDQIDADNYRVYHVQGGALHFQREYLNHPARLNVLGLAAAMTTDDYSDPQQPRGFAFLKYEEDRWWIYVQKQTGIGLGWVQGQLMAIGGAQLPRGGIRMPVADLMHDIPRVYGSQNGFALRSVRNFRVQRRLMPNDDIW</sequence>